<evidence type="ECO:0000313" key="2">
    <source>
        <dbReference type="Proteomes" id="UP001498476"/>
    </source>
</evidence>
<accession>A0ABR1GPE1</accession>
<protein>
    <submittedName>
        <fullName evidence="1">Uncharacterized protein</fullName>
    </submittedName>
</protein>
<gene>
    <name evidence="1" type="ORF">QQX98_010456</name>
</gene>
<name>A0ABR1GPE1_9HYPO</name>
<reference evidence="1 2" key="1">
    <citation type="journal article" date="2025" name="Microbiol. Resour. Announc.">
        <title>Draft genome sequences for Neonectria magnoliae and Neonectria punicea, canker pathogens of Liriodendron tulipifera and Acer saccharum in West Virginia.</title>
        <authorList>
            <person name="Petronek H.M."/>
            <person name="Kasson M.T."/>
            <person name="Metheny A.M."/>
            <person name="Stauder C.M."/>
            <person name="Lovett B."/>
            <person name="Lynch S.C."/>
            <person name="Garnas J.R."/>
            <person name="Kasson L.R."/>
            <person name="Stajich J.E."/>
        </authorList>
    </citation>
    <scope>NUCLEOTIDE SEQUENCE [LARGE SCALE GENOMIC DNA]</scope>
    <source>
        <strain evidence="1 2">NRRL 64653</strain>
    </source>
</reference>
<keyword evidence="2" id="KW-1185">Reference proteome</keyword>
<organism evidence="1 2">
    <name type="scientific">Neonectria punicea</name>
    <dbReference type="NCBI Taxonomy" id="979145"/>
    <lineage>
        <taxon>Eukaryota</taxon>
        <taxon>Fungi</taxon>
        <taxon>Dikarya</taxon>
        <taxon>Ascomycota</taxon>
        <taxon>Pezizomycotina</taxon>
        <taxon>Sordariomycetes</taxon>
        <taxon>Hypocreomycetidae</taxon>
        <taxon>Hypocreales</taxon>
        <taxon>Nectriaceae</taxon>
        <taxon>Neonectria</taxon>
    </lineage>
</organism>
<dbReference type="EMBL" id="JAZAVJ010000230">
    <property type="protein sequence ID" value="KAK7403764.1"/>
    <property type="molecule type" value="Genomic_DNA"/>
</dbReference>
<comment type="caution">
    <text evidence="1">The sequence shown here is derived from an EMBL/GenBank/DDBJ whole genome shotgun (WGS) entry which is preliminary data.</text>
</comment>
<dbReference type="Proteomes" id="UP001498476">
    <property type="component" value="Unassembled WGS sequence"/>
</dbReference>
<proteinExistence type="predicted"/>
<sequence>MEQRDADLLPNPAQCRYLSRPEVEPVLDGCKANSCISWSASHSIGFGDHEDKKTRQLREIAAWEYFALYKKYFMEKYATRTPVVPRKQPQPFLLVARRARFDDDDEIPDGGMPTGPMKRAPRTLRKYRKFPRNPAYIDAEIAHFEKRPRRMEQLRVPRFPDMLTSGNPLTTAYGKYAPGVPGFVTRAEIITKPFGAAAKAMAWVIEEDDAAKNAWRFGRALRRVQTSISAKFAL</sequence>
<evidence type="ECO:0000313" key="1">
    <source>
        <dbReference type="EMBL" id="KAK7403764.1"/>
    </source>
</evidence>